<dbReference type="GO" id="GO:0016798">
    <property type="term" value="F:hydrolase activity, acting on glycosyl bonds"/>
    <property type="evidence" value="ECO:0007669"/>
    <property type="project" value="UniProtKB-KW"/>
</dbReference>
<dbReference type="PROSITE" id="PS00653">
    <property type="entry name" value="GLYCOSYL_HYDROL_F1_2"/>
    <property type="match status" value="1"/>
</dbReference>
<dbReference type="Gene3D" id="3.20.20.80">
    <property type="entry name" value="Glycosidases"/>
    <property type="match status" value="1"/>
</dbReference>
<evidence type="ECO:0000256" key="6">
    <source>
        <dbReference type="RuleBase" id="RU004468"/>
    </source>
</evidence>
<evidence type="ECO:0000313" key="8">
    <source>
        <dbReference type="Proteomes" id="UP001241748"/>
    </source>
</evidence>
<dbReference type="PROSITE" id="PS00572">
    <property type="entry name" value="GLYCOSYL_HYDROL_F1_1"/>
    <property type="match status" value="1"/>
</dbReference>
<evidence type="ECO:0000256" key="2">
    <source>
        <dbReference type="ARBA" id="ARBA00022801"/>
    </source>
</evidence>
<evidence type="ECO:0000256" key="3">
    <source>
        <dbReference type="ARBA" id="ARBA00023295"/>
    </source>
</evidence>
<dbReference type="PRINTS" id="PR00131">
    <property type="entry name" value="GLHYDRLASE1"/>
</dbReference>
<feature type="active site" description="Nucleophile" evidence="4">
    <location>
        <position position="376"/>
    </location>
</feature>
<dbReference type="EMBL" id="JAROBZ020000002">
    <property type="protein sequence ID" value="MFB3170083.1"/>
    <property type="molecule type" value="Genomic_DNA"/>
</dbReference>
<name>A0ABV4YZE5_9BACI</name>
<evidence type="ECO:0000256" key="5">
    <source>
        <dbReference type="RuleBase" id="RU003690"/>
    </source>
</evidence>
<evidence type="ECO:0000256" key="1">
    <source>
        <dbReference type="ARBA" id="ARBA00010838"/>
    </source>
</evidence>
<dbReference type="Pfam" id="PF00232">
    <property type="entry name" value="Glyco_hydro_1"/>
    <property type="match status" value="1"/>
</dbReference>
<dbReference type="InterPro" id="IPR033132">
    <property type="entry name" value="GH_1_N_CS"/>
</dbReference>
<gene>
    <name evidence="7" type="ORF">P5G62_023545</name>
</gene>
<dbReference type="Proteomes" id="UP001241748">
    <property type="component" value="Unassembled WGS sequence"/>
</dbReference>
<dbReference type="RefSeq" id="WP_306074638.1">
    <property type="nucleotide sequence ID" value="NZ_JAROBZ020000002.1"/>
</dbReference>
<dbReference type="PANTHER" id="PTHR10353">
    <property type="entry name" value="GLYCOSYL HYDROLASE"/>
    <property type="match status" value="1"/>
</dbReference>
<sequence length="487" mass="55785">MKKLEFPGNFLWGGSIAAHQCEGAYQADGKGLGHMDFVTTGSYGEERKITKVIEEGNVYPSHDGIDFYHRYKSDIELFGEMGFKALRISIDWSRIFPNGDDEIPNEEGLAYYHQVIDELRANQIEPIITLCHFEMPIEVVRKYRSWLSRETVELYLRFCETVMKEYKGKVHYWVTFNEMNHLEIQSDFSNTFTYMITGLQYSDLHDKELQLATMGYHMTLASVKAVKIAHDIDQNNQVGCVFGLTPCYPKTSKPADVLQAFKDTERDLYQVDAMCNGAFPLYKLKEYQRRGITLPICESDHLAFREGKIDFIGLNYYSSDVSSAEPDENTESSLFGGIPNQYLEKSAWGWSIDPTGLRYMLNYLYHRYGIPIIITENGLGAVDQVENDGIIQDDYRIDYLKKHLEALKAAVEEDGVDCFGYLMWGPIDLVSATTGEMKKRYGFIYVDKQDDGSGTFLRSKKKSFYWYKKVISTNGEDLASLTQTATP</sequence>
<dbReference type="SUPFAM" id="SSF51445">
    <property type="entry name" value="(Trans)glycosidases"/>
    <property type="match status" value="1"/>
</dbReference>
<reference evidence="7 8" key="1">
    <citation type="submission" date="2024-05" db="EMBL/GenBank/DDBJ databases">
        <authorList>
            <person name="Venkateswaran K."/>
        </authorList>
    </citation>
    <scope>NUCLEOTIDE SEQUENCE [LARGE SCALE GENOMIC DNA]</scope>
    <source>
        <strain evidence="7 8">179-C4-2-HS</strain>
    </source>
</reference>
<protein>
    <submittedName>
        <fullName evidence="7">Glycoside hydrolase family 1 protein</fullName>
        <ecNumber evidence="7">3.2.1.-</ecNumber>
    </submittedName>
</protein>
<dbReference type="InterPro" id="IPR018120">
    <property type="entry name" value="Glyco_hydro_1_AS"/>
</dbReference>
<comment type="caution">
    <text evidence="7">The sequence shown here is derived from an EMBL/GenBank/DDBJ whole genome shotgun (WGS) entry which is preliminary data.</text>
</comment>
<proteinExistence type="inferred from homology"/>
<keyword evidence="2 6" id="KW-0378">Hydrolase</keyword>
<accession>A0ABV4YZE5</accession>
<dbReference type="InterPro" id="IPR001360">
    <property type="entry name" value="Glyco_hydro_1"/>
</dbReference>
<comment type="similarity">
    <text evidence="1 5">Belongs to the glycosyl hydrolase 1 family.</text>
</comment>
<dbReference type="InterPro" id="IPR017853">
    <property type="entry name" value="GH"/>
</dbReference>
<organism evidence="7 8">
    <name type="scientific">Neobacillus driksii</name>
    <dbReference type="NCBI Taxonomy" id="3035913"/>
    <lineage>
        <taxon>Bacteria</taxon>
        <taxon>Bacillati</taxon>
        <taxon>Bacillota</taxon>
        <taxon>Bacilli</taxon>
        <taxon>Bacillales</taxon>
        <taxon>Bacillaceae</taxon>
        <taxon>Neobacillus</taxon>
    </lineage>
</organism>
<evidence type="ECO:0000313" key="7">
    <source>
        <dbReference type="EMBL" id="MFB3170083.1"/>
    </source>
</evidence>
<dbReference type="EC" id="3.2.1.-" evidence="7"/>
<dbReference type="PANTHER" id="PTHR10353:SF122">
    <property type="entry name" value="6-PHOSPHO-BETA-GLUCOSIDASE ASCB-RELATED"/>
    <property type="match status" value="1"/>
</dbReference>
<evidence type="ECO:0000256" key="4">
    <source>
        <dbReference type="PROSITE-ProRule" id="PRU10055"/>
    </source>
</evidence>
<keyword evidence="3 6" id="KW-0326">Glycosidase</keyword>
<keyword evidence="8" id="KW-1185">Reference proteome</keyword>